<protein>
    <submittedName>
        <fullName evidence="14">Peptidase M50</fullName>
    </submittedName>
</protein>
<feature type="transmembrane region" description="Helical" evidence="12">
    <location>
        <begin position="205"/>
        <end position="225"/>
    </location>
</feature>
<evidence type="ECO:0000259" key="13">
    <source>
        <dbReference type="Pfam" id="PF02163"/>
    </source>
</evidence>
<keyword evidence="6" id="KW-0479">Metal-binding</keyword>
<dbReference type="InterPro" id="IPR008915">
    <property type="entry name" value="Peptidase_M50"/>
</dbReference>
<feature type="transmembrane region" description="Helical" evidence="12">
    <location>
        <begin position="41"/>
        <end position="60"/>
    </location>
</feature>
<feature type="transmembrane region" description="Helical" evidence="12">
    <location>
        <begin position="174"/>
        <end position="199"/>
    </location>
</feature>
<dbReference type="KEGG" id="nml:Namu_2977"/>
<evidence type="ECO:0000313" key="15">
    <source>
        <dbReference type="Proteomes" id="UP000002218"/>
    </source>
</evidence>
<evidence type="ECO:0000256" key="5">
    <source>
        <dbReference type="ARBA" id="ARBA00022692"/>
    </source>
</evidence>
<keyword evidence="11 12" id="KW-0472">Membrane</keyword>
<dbReference type="HOGENOM" id="CLU_037123_1_0_11"/>
<keyword evidence="10" id="KW-0482">Metalloprotease</keyword>
<dbReference type="AlphaFoldDB" id="C8XAR1"/>
<evidence type="ECO:0000256" key="4">
    <source>
        <dbReference type="ARBA" id="ARBA00022670"/>
    </source>
</evidence>
<dbReference type="PANTHER" id="PTHR39188">
    <property type="entry name" value="MEMBRANE-ASSOCIATED ZINC METALLOPROTEASE M50B"/>
    <property type="match status" value="1"/>
</dbReference>
<sequence>MGRIAGVQILLTPSWIASVVVIAVLGVPVVERVVPQTGTPLAVLVASLLGVLVGVSVLAHELGHCVVARWVGIEVIAVRLYLLGGVSELAAGPRTARAEALVAAAGPAVSGLLAGVFWLALQPTQAGTLGWLVLLLLALSNLIIALFNLLPALPLDGGRVIRAGIWGASGSRRAGTVAAVVGGYLLAAALAGWAVWQLVREGSTALLPAGIAVVMAAFVVVGVIAEGGDVGSDDSETGEPISTSWPAGVALASISRPVVRLGTDVPVHAALAAAAAGAVILVQADGIARGVLDEPAARELAGRDPAAPASLVTRPITPAAIVFAGEDPDEVLARARRAPIDPFVLVDASGTPTGIVRAADLLAVPRAHHNRTIGRKSG</sequence>
<organism evidence="14 15">
    <name type="scientific">Nakamurella multipartita (strain ATCC 700099 / DSM 44233 / CIP 104796 / JCM 9543 / NBRC 105858 / Y-104)</name>
    <name type="common">Microsphaera multipartita</name>
    <dbReference type="NCBI Taxonomy" id="479431"/>
    <lineage>
        <taxon>Bacteria</taxon>
        <taxon>Bacillati</taxon>
        <taxon>Actinomycetota</taxon>
        <taxon>Actinomycetes</taxon>
        <taxon>Nakamurellales</taxon>
        <taxon>Nakamurellaceae</taxon>
        <taxon>Nakamurella</taxon>
    </lineage>
</organism>
<dbReference type="Proteomes" id="UP000002218">
    <property type="component" value="Chromosome"/>
</dbReference>
<dbReference type="GO" id="GO:0008237">
    <property type="term" value="F:metallopeptidase activity"/>
    <property type="evidence" value="ECO:0007669"/>
    <property type="project" value="UniProtKB-KW"/>
</dbReference>
<keyword evidence="8" id="KW-0862">Zinc</keyword>
<comment type="similarity">
    <text evidence="3">Belongs to the peptidase M50B family.</text>
</comment>
<proteinExistence type="inferred from homology"/>
<dbReference type="GO" id="GO:0046872">
    <property type="term" value="F:metal ion binding"/>
    <property type="evidence" value="ECO:0007669"/>
    <property type="project" value="UniProtKB-KW"/>
</dbReference>
<accession>C8XAR1</accession>
<feature type="transmembrane region" description="Helical" evidence="12">
    <location>
        <begin position="66"/>
        <end position="86"/>
    </location>
</feature>
<reference evidence="15" key="1">
    <citation type="submission" date="2009-09" db="EMBL/GenBank/DDBJ databases">
        <title>The complete genome of Nakamurella multipartita DSM 44233.</title>
        <authorList>
            <consortium name="US DOE Joint Genome Institute (JGI-PGF)"/>
            <person name="Lucas S."/>
            <person name="Copeland A."/>
            <person name="Lapidus A."/>
            <person name="Glavina del Rio T."/>
            <person name="Dalin E."/>
            <person name="Tice H."/>
            <person name="Bruce D."/>
            <person name="Goodwin L."/>
            <person name="Pitluck S."/>
            <person name="Kyrpides N."/>
            <person name="Mavromatis K."/>
            <person name="Ivanova N."/>
            <person name="Ovchinnikova G."/>
            <person name="Sims D."/>
            <person name="Meincke L."/>
            <person name="Brettin T."/>
            <person name="Detter J.C."/>
            <person name="Han C."/>
            <person name="Larimer F."/>
            <person name="Land M."/>
            <person name="Hauser L."/>
            <person name="Markowitz V."/>
            <person name="Cheng J.-F."/>
            <person name="Hugenholtz P."/>
            <person name="Woyke T."/>
            <person name="Wu D."/>
            <person name="Klenk H.-P."/>
            <person name="Eisen J.A."/>
        </authorList>
    </citation>
    <scope>NUCLEOTIDE SEQUENCE [LARGE SCALE GENOMIC DNA]</scope>
    <source>
        <strain evidence="15">ATCC 700099 / DSM 44233 / CIP 104796 / JCM 9543 / NBRC 105858 / Y-104</strain>
    </source>
</reference>
<dbReference type="EMBL" id="CP001737">
    <property type="protein sequence ID" value="ACV79314.1"/>
    <property type="molecule type" value="Genomic_DNA"/>
</dbReference>
<evidence type="ECO:0000256" key="3">
    <source>
        <dbReference type="ARBA" id="ARBA00007931"/>
    </source>
</evidence>
<dbReference type="GO" id="GO:0016020">
    <property type="term" value="C:membrane"/>
    <property type="evidence" value="ECO:0007669"/>
    <property type="project" value="UniProtKB-SubCell"/>
</dbReference>
<name>C8XAR1_NAKMY</name>
<gene>
    <name evidence="14" type="ordered locus">Namu_2977</name>
</gene>
<evidence type="ECO:0000256" key="1">
    <source>
        <dbReference type="ARBA" id="ARBA00001947"/>
    </source>
</evidence>
<evidence type="ECO:0000256" key="7">
    <source>
        <dbReference type="ARBA" id="ARBA00022801"/>
    </source>
</evidence>
<evidence type="ECO:0000256" key="2">
    <source>
        <dbReference type="ARBA" id="ARBA00004141"/>
    </source>
</evidence>
<comment type="subcellular location">
    <subcellularLocation>
        <location evidence="2">Membrane</location>
        <topology evidence="2">Multi-pass membrane protein</topology>
    </subcellularLocation>
</comment>
<dbReference type="PANTHER" id="PTHR39188:SF3">
    <property type="entry name" value="STAGE IV SPORULATION PROTEIN FB"/>
    <property type="match status" value="1"/>
</dbReference>
<dbReference type="GO" id="GO:0006508">
    <property type="term" value="P:proteolysis"/>
    <property type="evidence" value="ECO:0007669"/>
    <property type="project" value="UniProtKB-KW"/>
</dbReference>
<dbReference type="InParanoid" id="C8XAR1"/>
<feature type="domain" description="Peptidase M50" evidence="13">
    <location>
        <begin position="133"/>
        <end position="186"/>
    </location>
</feature>
<keyword evidence="5 12" id="KW-0812">Transmembrane</keyword>
<keyword evidence="4" id="KW-0645">Protease</keyword>
<evidence type="ECO:0000256" key="11">
    <source>
        <dbReference type="ARBA" id="ARBA00023136"/>
    </source>
</evidence>
<comment type="cofactor">
    <cofactor evidence="1">
        <name>Zn(2+)</name>
        <dbReference type="ChEBI" id="CHEBI:29105"/>
    </cofactor>
</comment>
<feature type="transmembrane region" description="Helical" evidence="12">
    <location>
        <begin position="98"/>
        <end position="119"/>
    </location>
</feature>
<dbReference type="eggNOG" id="COG1994">
    <property type="taxonomic scope" value="Bacteria"/>
</dbReference>
<evidence type="ECO:0000313" key="14">
    <source>
        <dbReference type="EMBL" id="ACV79314.1"/>
    </source>
</evidence>
<dbReference type="STRING" id="479431.Namu_2977"/>
<keyword evidence="9 12" id="KW-1133">Transmembrane helix</keyword>
<reference evidence="14 15" key="2">
    <citation type="journal article" date="2010" name="Stand. Genomic Sci.">
        <title>Complete genome sequence of Nakamurella multipartita type strain (Y-104).</title>
        <authorList>
            <person name="Tice H."/>
            <person name="Mayilraj S."/>
            <person name="Sims D."/>
            <person name="Lapidus A."/>
            <person name="Nolan M."/>
            <person name="Lucas S."/>
            <person name="Glavina Del Rio T."/>
            <person name="Copeland A."/>
            <person name="Cheng J.F."/>
            <person name="Meincke L."/>
            <person name="Bruce D."/>
            <person name="Goodwin L."/>
            <person name="Pitluck S."/>
            <person name="Ivanova N."/>
            <person name="Mavromatis K."/>
            <person name="Ovchinnikova G."/>
            <person name="Pati A."/>
            <person name="Chen A."/>
            <person name="Palaniappan K."/>
            <person name="Land M."/>
            <person name="Hauser L."/>
            <person name="Chang Y.J."/>
            <person name="Jeffries C.D."/>
            <person name="Detter J.C."/>
            <person name="Brettin T."/>
            <person name="Rohde M."/>
            <person name="Goker M."/>
            <person name="Bristow J."/>
            <person name="Eisen J.A."/>
            <person name="Markowitz V."/>
            <person name="Hugenholtz P."/>
            <person name="Kyrpides N.C."/>
            <person name="Klenk H.P."/>
            <person name="Chen F."/>
        </authorList>
    </citation>
    <scope>NUCLEOTIDE SEQUENCE [LARGE SCALE GENOMIC DNA]</scope>
    <source>
        <strain evidence="15">ATCC 700099 / DSM 44233 / CIP 104796 / JCM 9543 / NBRC 105858 / Y-104</strain>
    </source>
</reference>
<evidence type="ECO:0000256" key="10">
    <source>
        <dbReference type="ARBA" id="ARBA00023049"/>
    </source>
</evidence>
<dbReference type="Pfam" id="PF02163">
    <property type="entry name" value="Peptidase_M50"/>
    <property type="match status" value="2"/>
</dbReference>
<evidence type="ECO:0000256" key="9">
    <source>
        <dbReference type="ARBA" id="ARBA00022989"/>
    </source>
</evidence>
<keyword evidence="15" id="KW-1185">Reference proteome</keyword>
<evidence type="ECO:0000256" key="12">
    <source>
        <dbReference type="SAM" id="Phobius"/>
    </source>
</evidence>
<feature type="transmembrane region" description="Helical" evidence="12">
    <location>
        <begin position="6"/>
        <end position="29"/>
    </location>
</feature>
<evidence type="ECO:0000256" key="8">
    <source>
        <dbReference type="ARBA" id="ARBA00022833"/>
    </source>
</evidence>
<feature type="domain" description="Peptidase M50" evidence="13">
    <location>
        <begin position="51"/>
        <end position="121"/>
    </location>
</feature>
<evidence type="ECO:0000256" key="6">
    <source>
        <dbReference type="ARBA" id="ARBA00022723"/>
    </source>
</evidence>
<keyword evidence="7" id="KW-0378">Hydrolase</keyword>
<feature type="transmembrane region" description="Helical" evidence="12">
    <location>
        <begin position="131"/>
        <end position="153"/>
    </location>
</feature>